<evidence type="ECO:0000313" key="1">
    <source>
        <dbReference type="EMBL" id="ADV56097.1"/>
    </source>
</evidence>
<name>E6XHR2_SHEP2</name>
<evidence type="ECO:0000313" key="2">
    <source>
        <dbReference type="EMBL" id="ADV56337.1"/>
    </source>
</evidence>
<evidence type="ECO:0008006" key="4">
    <source>
        <dbReference type="Google" id="ProtNLM"/>
    </source>
</evidence>
<dbReference type="EMBL" id="CP002457">
    <property type="protein sequence ID" value="ADV56337.1"/>
    <property type="molecule type" value="Genomic_DNA"/>
</dbReference>
<dbReference type="EMBL" id="CP002457">
    <property type="protein sequence ID" value="ADV56097.1"/>
    <property type="molecule type" value="Genomic_DNA"/>
</dbReference>
<organism evidence="2 3">
    <name type="scientific">Shewanella putrefaciens (strain 200)</name>
    <dbReference type="NCBI Taxonomy" id="399804"/>
    <lineage>
        <taxon>Bacteria</taxon>
        <taxon>Pseudomonadati</taxon>
        <taxon>Pseudomonadota</taxon>
        <taxon>Gammaproteobacteria</taxon>
        <taxon>Alteromonadales</taxon>
        <taxon>Shewanellaceae</taxon>
        <taxon>Shewanella</taxon>
    </lineage>
</organism>
<dbReference type="OrthoDB" id="6690744at2"/>
<dbReference type="AlphaFoldDB" id="E6XHR2"/>
<dbReference type="KEGG" id="shp:Sput200_3978"/>
<sequence>MAITKEQWQQLEDEMTSFMVNVRFSYQGHELSITRCRDGESKTVLAVYIDGAIQGKWMTQIKNLAEDAPQILPEVWCHKTISRYKPKDIAEIEKIYGKRRAKKAYPNLHDKLVWLSPYYSKASVLCRQFKKLKGLEITKAACLTIDPVLSLP</sequence>
<evidence type="ECO:0000313" key="3">
    <source>
        <dbReference type="Proteomes" id="UP000008209"/>
    </source>
</evidence>
<reference evidence="2 3" key="1">
    <citation type="submission" date="2011-01" db="EMBL/GenBank/DDBJ databases">
        <title>Complete sequence of Shewanella putrefaciens 200.</title>
        <authorList>
            <consortium name="US DOE Joint Genome Institute"/>
            <person name="Lucas S."/>
            <person name="Copeland A."/>
            <person name="Lapidus A."/>
            <person name="Cheng J.-F."/>
            <person name="Bruce D."/>
            <person name="Goodwin L."/>
            <person name="Pitluck S."/>
            <person name="Munk A.C."/>
            <person name="Detter J.C."/>
            <person name="Han C."/>
            <person name="Tapia R."/>
            <person name="Land M."/>
            <person name="Hauser L."/>
            <person name="Chang Y.-J."/>
            <person name="Jeffries C."/>
            <person name="Kyrpides N."/>
            <person name="Ivanova N."/>
            <person name="Mikhailova N."/>
            <person name="Kolker E."/>
            <person name="Lawrence C."/>
            <person name="McCue L.A."/>
            <person name="DiChristina T."/>
            <person name="Nealson K."/>
            <person name="Fredrickson J.K."/>
            <person name="Woyke T."/>
        </authorList>
    </citation>
    <scope>NUCLEOTIDE SEQUENCE [LARGE SCALE GENOMIC DNA]</scope>
    <source>
        <strain evidence="2 3">200</strain>
    </source>
</reference>
<protein>
    <recommendedName>
        <fullName evidence="4">Orphan protein</fullName>
    </recommendedName>
</protein>
<gene>
    <name evidence="1" type="ordered locus">Sput200_3718</name>
    <name evidence="2" type="ordered locus">Sput200_3978</name>
</gene>
<dbReference type="KEGG" id="shp:Sput200_3718"/>
<dbReference type="HOGENOM" id="CLU_132629_1_0_6"/>
<dbReference type="PATRIC" id="fig|399804.5.peg.3849"/>
<accession>E6XHR2</accession>
<proteinExistence type="predicted"/>
<dbReference type="Proteomes" id="UP000008209">
    <property type="component" value="Chromosome"/>
</dbReference>